<dbReference type="InterPro" id="IPR000801">
    <property type="entry name" value="Esterase-like"/>
</dbReference>
<evidence type="ECO:0000313" key="4">
    <source>
        <dbReference type="Proteomes" id="UP000199518"/>
    </source>
</evidence>
<dbReference type="EMBL" id="FOQD01000016">
    <property type="protein sequence ID" value="SFJ19745.1"/>
    <property type="molecule type" value="Genomic_DNA"/>
</dbReference>
<evidence type="ECO:0000256" key="1">
    <source>
        <dbReference type="ARBA" id="ARBA00022729"/>
    </source>
</evidence>
<dbReference type="PANTHER" id="PTHR43037:SF1">
    <property type="entry name" value="BLL1128 PROTEIN"/>
    <property type="match status" value="1"/>
</dbReference>
<dbReference type="InterPro" id="IPR050955">
    <property type="entry name" value="Plant_Biomass_Hydrol_Est"/>
</dbReference>
<accession>A0A1I3PDX9</accession>
<evidence type="ECO:0000256" key="2">
    <source>
        <dbReference type="SAM" id="SignalP"/>
    </source>
</evidence>
<dbReference type="RefSeq" id="WP_092054094.1">
    <property type="nucleotide sequence ID" value="NZ_FOQD01000016.1"/>
</dbReference>
<evidence type="ECO:0000313" key="3">
    <source>
        <dbReference type="EMBL" id="SFJ19745.1"/>
    </source>
</evidence>
<dbReference type="Proteomes" id="UP000199518">
    <property type="component" value="Unassembled WGS sequence"/>
</dbReference>
<protein>
    <submittedName>
        <fullName evidence="3">Putative esterase</fullName>
    </submittedName>
</protein>
<dbReference type="SUPFAM" id="SSF53474">
    <property type="entry name" value="alpha/beta-Hydrolases"/>
    <property type="match status" value="1"/>
</dbReference>
<dbReference type="STRING" id="1576369.SAMN05421753_116124"/>
<reference evidence="4" key="1">
    <citation type="submission" date="2016-10" db="EMBL/GenBank/DDBJ databases">
        <authorList>
            <person name="Varghese N."/>
            <person name="Submissions S."/>
        </authorList>
    </citation>
    <scope>NUCLEOTIDE SEQUENCE [LARGE SCALE GENOMIC DNA]</scope>
    <source>
        <strain evidence="4">DSM 26348</strain>
    </source>
</reference>
<dbReference type="Pfam" id="PF00756">
    <property type="entry name" value="Esterase"/>
    <property type="match status" value="1"/>
</dbReference>
<dbReference type="Gene3D" id="3.40.50.1820">
    <property type="entry name" value="alpha/beta hydrolase"/>
    <property type="match status" value="1"/>
</dbReference>
<dbReference type="OrthoDB" id="9764953at2"/>
<feature type="chain" id="PRO_5011612649" evidence="2">
    <location>
        <begin position="29"/>
        <end position="778"/>
    </location>
</feature>
<sequence length="778" mass="85200">MTGLPLRHVAVALLAIVCWLSSVRNAVAETIDCAGLPPGFQLRTITDESGTHRYALFLPRNYTPDKKWPVVLFLHGAGEKGTDGLMPLSGTFAVALEKWPDAPFIAVFPQCEDVTGRSLTGWLAANPDGQRAMQVLRGVEQEFSVDPNHRVLVGWSMGGYGAWYLAAAHPKHWSAVLTLAGGAVPGTIDLKELAAARTPVWAISGKDDPLVSYRASQELIAQLNQLGGRGTYTLLDPAGHNICPEVFASRQTFDWLLQPDSIQPDSISFQHLTPLPIRTKFFRQCQVQARRIPDVLGIRLGNEALADLAPELPTIIPRESLEGRLPDIRKQLGSANDPWNVVLADVTYRCTVEKCWLHAISGGRLGVEFQFQPLELSIGQTTLESAKHSAKAGRVSVKIGLRKPAVLKLEVQPAMVDGRLDLKLLRKSFQFDDGNWYISPPEEIEVRSPVFTSDQMTTGLIGSLYGSRQQIIDEVLMVVPRLLETVEQQMTARPAPELARVLSPLPVLIPEIEVGPSHISTDAHGVSLICDVFALSRTSDAPLPVQHPLDLNSLTQCDDLQMQVALETITRLSTVSVEQNAAQVNVLDISDEKFAVLADPMRMQQVLPELDGTQTGRLRTVLRLLSPLVLATTTKSSEVADMEFRLSAEKVALDFYDERASGPARPIGRVVFSLAQPITLRQSQADQQINVTWQDRCDVVFLSGEALAGSAVPKVNGPEFETMFRAAWLSWGAEHGSQAMSTEVSQIGNMRIRLKRLESADGDLRFELDTVSGRDGGG</sequence>
<gene>
    <name evidence="3" type="ORF">SAMN05421753_116124</name>
</gene>
<organism evidence="3 4">
    <name type="scientific">Planctomicrobium piriforme</name>
    <dbReference type="NCBI Taxonomy" id="1576369"/>
    <lineage>
        <taxon>Bacteria</taxon>
        <taxon>Pseudomonadati</taxon>
        <taxon>Planctomycetota</taxon>
        <taxon>Planctomycetia</taxon>
        <taxon>Planctomycetales</taxon>
        <taxon>Planctomycetaceae</taxon>
        <taxon>Planctomicrobium</taxon>
    </lineage>
</organism>
<dbReference type="InterPro" id="IPR029058">
    <property type="entry name" value="AB_hydrolase_fold"/>
</dbReference>
<keyword evidence="1 2" id="KW-0732">Signal</keyword>
<proteinExistence type="predicted"/>
<dbReference type="PANTHER" id="PTHR43037">
    <property type="entry name" value="UNNAMED PRODUCT-RELATED"/>
    <property type="match status" value="1"/>
</dbReference>
<dbReference type="AlphaFoldDB" id="A0A1I3PDX9"/>
<feature type="signal peptide" evidence="2">
    <location>
        <begin position="1"/>
        <end position="28"/>
    </location>
</feature>
<name>A0A1I3PDX9_9PLAN</name>
<keyword evidence="4" id="KW-1185">Reference proteome</keyword>